<dbReference type="EMBL" id="JARWAF010000002">
    <property type="protein sequence ID" value="MDJ1639851.1"/>
    <property type="molecule type" value="Genomic_DNA"/>
</dbReference>
<dbReference type="Proteomes" id="UP001237194">
    <property type="component" value="Unassembled WGS sequence"/>
</dbReference>
<feature type="transmembrane region" description="Helical" evidence="8">
    <location>
        <begin position="80"/>
        <end position="99"/>
    </location>
</feature>
<evidence type="ECO:0000256" key="4">
    <source>
        <dbReference type="ARBA" id="ARBA00022692"/>
    </source>
</evidence>
<feature type="transmembrane region" description="Helical" evidence="8">
    <location>
        <begin position="104"/>
        <end position="122"/>
    </location>
</feature>
<dbReference type="PANTHER" id="PTHR43337">
    <property type="entry name" value="XANTHINE/URACIL PERMEASE C887.17-RELATED"/>
    <property type="match status" value="1"/>
</dbReference>
<keyword evidence="5 8" id="KW-1133">Transmembrane helix</keyword>
<organism evidence="9 10">
    <name type="scientific">Streptomyces pakalii</name>
    <dbReference type="NCBI Taxonomy" id="3036494"/>
    <lineage>
        <taxon>Bacteria</taxon>
        <taxon>Bacillati</taxon>
        <taxon>Actinomycetota</taxon>
        <taxon>Actinomycetes</taxon>
        <taxon>Kitasatosporales</taxon>
        <taxon>Streptomycetaceae</taxon>
        <taxon>Streptomyces</taxon>
    </lineage>
</organism>
<protein>
    <submittedName>
        <fullName evidence="9">NCS2 family permease</fullName>
    </submittedName>
</protein>
<evidence type="ECO:0000256" key="1">
    <source>
        <dbReference type="ARBA" id="ARBA00004127"/>
    </source>
</evidence>
<comment type="subcellular location">
    <subcellularLocation>
        <location evidence="1">Endomembrane system</location>
        <topology evidence="1">Multi-pass membrane protein</topology>
    </subcellularLocation>
</comment>
<evidence type="ECO:0000313" key="9">
    <source>
        <dbReference type="EMBL" id="MDJ1639851.1"/>
    </source>
</evidence>
<evidence type="ECO:0000256" key="6">
    <source>
        <dbReference type="ARBA" id="ARBA00023136"/>
    </source>
</evidence>
<feature type="compositionally biased region" description="Polar residues" evidence="7">
    <location>
        <begin position="1"/>
        <end position="13"/>
    </location>
</feature>
<reference evidence="9 10" key="1">
    <citation type="submission" date="2023-04" db="EMBL/GenBank/DDBJ databases">
        <title>A novel species of the genus Streptomyces: Streptomyces pakalii sp. nov. isolated from a Mexican soil jungle.</title>
        <authorList>
            <person name="Chavez-Hernandez M.A."/>
            <person name="Ortiz-Alvarez J."/>
            <person name="Villa-Tanaca L."/>
            <person name="Hernandez-Rodriguez C."/>
        </authorList>
    </citation>
    <scope>NUCLEOTIDE SEQUENCE [LARGE SCALE GENOMIC DNA]</scope>
    <source>
        <strain evidence="9 10">ENCB-J15</strain>
    </source>
</reference>
<dbReference type="InterPro" id="IPR045018">
    <property type="entry name" value="Azg-like"/>
</dbReference>
<keyword evidence="10" id="KW-1185">Reference proteome</keyword>
<feature type="transmembrane region" description="Helical" evidence="8">
    <location>
        <begin position="224"/>
        <end position="244"/>
    </location>
</feature>
<dbReference type="InterPro" id="IPR006043">
    <property type="entry name" value="NCS2"/>
</dbReference>
<accession>A0ABT7D221</accession>
<feature type="transmembrane region" description="Helical" evidence="8">
    <location>
        <begin position="417"/>
        <end position="448"/>
    </location>
</feature>
<evidence type="ECO:0000256" key="7">
    <source>
        <dbReference type="SAM" id="MobiDB-lite"/>
    </source>
</evidence>
<dbReference type="PANTHER" id="PTHR43337:SF1">
    <property type="entry name" value="XANTHINE_URACIL PERMEASE C887.17-RELATED"/>
    <property type="match status" value="1"/>
</dbReference>
<comment type="caution">
    <text evidence="9">The sequence shown here is derived from an EMBL/GenBank/DDBJ whole genome shotgun (WGS) entry which is preliminary data.</text>
</comment>
<name>A0ABT7D221_9ACTN</name>
<feature type="transmembrane region" description="Helical" evidence="8">
    <location>
        <begin position="387"/>
        <end position="405"/>
    </location>
</feature>
<feature type="region of interest" description="Disordered" evidence="7">
    <location>
        <begin position="1"/>
        <end position="22"/>
    </location>
</feature>
<keyword evidence="4 8" id="KW-0812">Transmembrane</keyword>
<evidence type="ECO:0000256" key="5">
    <source>
        <dbReference type="ARBA" id="ARBA00022989"/>
    </source>
</evidence>
<dbReference type="Pfam" id="PF00860">
    <property type="entry name" value="Xan_ur_permease"/>
    <property type="match status" value="1"/>
</dbReference>
<feature type="transmembrane region" description="Helical" evidence="8">
    <location>
        <begin position="200"/>
        <end position="217"/>
    </location>
</feature>
<comment type="similarity">
    <text evidence="2">Belongs to the nucleobase:cation symporter-2 (NCS2) (TC 2.A.40) family. Azg-like subfamily.</text>
</comment>
<evidence type="ECO:0000256" key="8">
    <source>
        <dbReference type="SAM" id="Phobius"/>
    </source>
</evidence>
<gene>
    <name evidence="9" type="ORF">P5W92_05435</name>
</gene>
<evidence type="ECO:0000256" key="3">
    <source>
        <dbReference type="ARBA" id="ARBA00022448"/>
    </source>
</evidence>
<evidence type="ECO:0000256" key="2">
    <source>
        <dbReference type="ARBA" id="ARBA00005697"/>
    </source>
</evidence>
<feature type="transmembrane region" description="Helical" evidence="8">
    <location>
        <begin position="460"/>
        <end position="478"/>
    </location>
</feature>
<sequence length="485" mass="50105">MTQQSVEPKTSPESAGPGSRVPAGRSWLDRYFHISERGSTVAREVRGGVTTFMAMAYILLLNPLILGGEDVNGNLLSQPGLITATALAAAATTLLMGFVGKVPLALAAGLSVSGVLASQVAPNMTWPQAMGMCVIYGVVICLLVVTGLREMIMNAIPLALKHGITMGIGLFIALIGLYKAGFVHQGEATPVTLGPAGELAGWPVLIFCVTLLLIFMLQARNIPGAILIGIVVGTLVAIVVNAIVDIDPKSWSSGPPELDGSAVSTPDFSLFGNVEFGGWGDVGVMTVGMIVFTLVLAGFFDAMATIIGVGTEAKLADDKGRMPGLSKALFIDGAGGVIGGVASGSGQTVFVESATGVGEGARTGLASAVTGLFFAACLFFTPLTAIVPTEVASAALVVIGAMMMQNARHVDWGDRSVAIPVFLTVVLMPFTYTITTGVAAGVISYSAIKLAQGRAREVGAFMWGLTVIFIVFFALNPIESWLGVH</sequence>
<keyword evidence="3" id="KW-0813">Transport</keyword>
<feature type="transmembrane region" description="Helical" evidence="8">
    <location>
        <begin position="282"/>
        <end position="309"/>
    </location>
</feature>
<feature type="transmembrane region" description="Helical" evidence="8">
    <location>
        <begin position="160"/>
        <end position="180"/>
    </location>
</feature>
<evidence type="ECO:0000313" key="10">
    <source>
        <dbReference type="Proteomes" id="UP001237194"/>
    </source>
</evidence>
<proteinExistence type="inferred from homology"/>
<feature type="transmembrane region" description="Helical" evidence="8">
    <location>
        <begin position="47"/>
        <end position="68"/>
    </location>
</feature>
<feature type="transmembrane region" description="Helical" evidence="8">
    <location>
        <begin position="329"/>
        <end position="351"/>
    </location>
</feature>
<keyword evidence="6 8" id="KW-0472">Membrane</keyword>
<dbReference type="RefSeq" id="WP_075263563.1">
    <property type="nucleotide sequence ID" value="NZ_JARWAF010000002.1"/>
</dbReference>
<feature type="transmembrane region" description="Helical" evidence="8">
    <location>
        <begin position="128"/>
        <end position="148"/>
    </location>
</feature>